<evidence type="ECO:0000313" key="1">
    <source>
        <dbReference type="EMBL" id="KAJ2767855.1"/>
    </source>
</evidence>
<reference evidence="1" key="1">
    <citation type="submission" date="2022-07" db="EMBL/GenBank/DDBJ databases">
        <title>Phylogenomic reconstructions and comparative analyses of Kickxellomycotina fungi.</title>
        <authorList>
            <person name="Reynolds N.K."/>
            <person name="Stajich J.E."/>
            <person name="Barry K."/>
            <person name="Grigoriev I.V."/>
            <person name="Crous P."/>
            <person name="Smith M.E."/>
        </authorList>
    </citation>
    <scope>NUCLEOTIDE SEQUENCE</scope>
    <source>
        <strain evidence="1">CBS 109366</strain>
    </source>
</reference>
<name>A0ACC1JUY8_9FUNG</name>
<keyword evidence="2" id="KW-1185">Reference proteome</keyword>
<accession>A0ACC1JUY8</accession>
<organism evidence="1 2">
    <name type="scientific">Coemansia nantahalensis</name>
    <dbReference type="NCBI Taxonomy" id="2789366"/>
    <lineage>
        <taxon>Eukaryota</taxon>
        <taxon>Fungi</taxon>
        <taxon>Fungi incertae sedis</taxon>
        <taxon>Zoopagomycota</taxon>
        <taxon>Kickxellomycotina</taxon>
        <taxon>Kickxellomycetes</taxon>
        <taxon>Kickxellales</taxon>
        <taxon>Kickxellaceae</taxon>
        <taxon>Coemansia</taxon>
    </lineage>
</organism>
<sequence length="822" mass="85976">MEIGLDAFSSPGFDAKAWVNEQFAALSVDDVVGAGGEPEGGSSGGPEGLAQRLATQLHFLATNAQQNSDRIKARFRHQAAQIARDIAALSRLVQETQQQMAGVAAAVAAQGASAPAVQAIADMGAVRRRVEDSVAALDHLRSYTDLPQKIGALVAGGELARAWALVDSASPAAQQDTSAPGVLSAGEAQNYRRQIQDAVIADLGRAAEADNVDAAARASRLLVEHGCSDAVESEILRLCTERGARRLRRAMPVEGADAHTTLSEVRDILGVVLSLVAADRALVEAVDMPRPDALLEDLLSRHIESVLPCIQRAAAHAQHGDSVDLVLDLYQTLAGFYDGLLNAASMSTLSVGDSSGAVARLMESPIPRSLRLMFGPLSGSIGGLAELEADRIRQGSLRELLAIGADSSRAEPFVRDVSRAIVGVFADIEQALDRVFASVPPSRVGDAVSALAAPALAVHRHLHDALADVARTAGVPLADLTEFTRLGDLPGAAFSGAAYQPLTSEGKLAAVSGCIGLALLGHVFEQCAAETAVSVGRRWAGLLETLAQAGFGPGADNRSPTTAEPAKALLIAFMDARSTAAEMSVAAARLATGPPPDGAARVEEAAARLTGQLGSAVLFLLTSSFRQPLARIPASDAWHAVHESKSSMDIAVPRFSCSPSEEAVDIGEKMHILLPELEQVEMMHAQYARAVGALATIPPLYTWMLESLAATVHPGESPGSPAPSPMLAMLSLVLQAVQQGFVDQVCRIQPPMTSHGRQQLSADAEYVASVASSFVGSAALELDTLRRLVDGLDDDGQADQLLDHAARDKLRALLPPPPAMPR</sequence>
<proteinExistence type="predicted"/>
<evidence type="ECO:0000313" key="2">
    <source>
        <dbReference type="Proteomes" id="UP001140234"/>
    </source>
</evidence>
<gene>
    <name evidence="1" type="ORF">IWQ57_003783</name>
</gene>
<comment type="caution">
    <text evidence="1">The sequence shown here is derived from an EMBL/GenBank/DDBJ whole genome shotgun (WGS) entry which is preliminary data.</text>
</comment>
<dbReference type="EMBL" id="JANBUJ010001321">
    <property type="protein sequence ID" value="KAJ2767855.1"/>
    <property type="molecule type" value="Genomic_DNA"/>
</dbReference>
<dbReference type="Proteomes" id="UP001140234">
    <property type="component" value="Unassembled WGS sequence"/>
</dbReference>
<protein>
    <submittedName>
        <fullName evidence="1">Uncharacterized protein</fullName>
    </submittedName>
</protein>